<protein>
    <submittedName>
        <fullName evidence="1">Uncharacterized protein</fullName>
    </submittedName>
</protein>
<organism evidence="1">
    <name type="scientific">bioreactor metagenome</name>
    <dbReference type="NCBI Taxonomy" id="1076179"/>
    <lineage>
        <taxon>unclassified sequences</taxon>
        <taxon>metagenomes</taxon>
        <taxon>ecological metagenomes</taxon>
    </lineage>
</organism>
<proteinExistence type="predicted"/>
<comment type="caution">
    <text evidence="1">The sequence shown here is derived from an EMBL/GenBank/DDBJ whole genome shotgun (WGS) entry which is preliminary data.</text>
</comment>
<gene>
    <name evidence="1" type="ORF">SDC9_155370</name>
</gene>
<dbReference type="AlphaFoldDB" id="A0A645F6J1"/>
<evidence type="ECO:0000313" key="1">
    <source>
        <dbReference type="EMBL" id="MPN08093.1"/>
    </source>
</evidence>
<dbReference type="AntiFam" id="ANF00095">
    <property type="entry name" value="Shadow ORF (opposite ABC transporters)"/>
</dbReference>
<accession>A0A645F6J1</accession>
<dbReference type="EMBL" id="VSSQ01054109">
    <property type="protein sequence ID" value="MPN08093.1"/>
    <property type="molecule type" value="Genomic_DNA"/>
</dbReference>
<reference evidence="1" key="1">
    <citation type="submission" date="2019-08" db="EMBL/GenBank/DDBJ databases">
        <authorList>
            <person name="Kucharzyk K."/>
            <person name="Murdoch R.W."/>
            <person name="Higgins S."/>
            <person name="Loffler F."/>
        </authorList>
    </citation>
    <scope>NUCLEOTIDE SEQUENCE</scope>
</reference>
<sequence>MLGVFARIEFFHLAARMVGDNGLSVELNQAVRRVIDAGHTVESRRLARAVRADERDDFALIDLQRKIVDSDNAAELHGYIFKAQYILRH</sequence>
<name>A0A645F6J1_9ZZZZ</name>